<keyword evidence="1" id="KW-0238">DNA-binding</keyword>
<evidence type="ECO:0000313" key="2">
    <source>
        <dbReference type="Proteomes" id="UP000637061"/>
    </source>
</evidence>
<evidence type="ECO:0000313" key="1">
    <source>
        <dbReference type="EMBL" id="MBI6885150.1"/>
    </source>
</evidence>
<proteinExistence type="predicted"/>
<organism evidence="1 2">
    <name type="scientific">Pseudomonas putida</name>
    <name type="common">Arthrobacter siderocapsulatus</name>
    <dbReference type="NCBI Taxonomy" id="303"/>
    <lineage>
        <taxon>Bacteria</taxon>
        <taxon>Pseudomonadati</taxon>
        <taxon>Pseudomonadota</taxon>
        <taxon>Gammaproteobacteria</taxon>
        <taxon>Pseudomonadales</taxon>
        <taxon>Pseudomonadaceae</taxon>
        <taxon>Pseudomonas</taxon>
    </lineage>
</organism>
<dbReference type="GO" id="GO:0003677">
    <property type="term" value="F:DNA binding"/>
    <property type="evidence" value="ECO:0007669"/>
    <property type="project" value="UniProtKB-KW"/>
</dbReference>
<dbReference type="RefSeq" id="WP_198747553.1">
    <property type="nucleotide sequence ID" value="NZ_JAEHTE010000015.1"/>
</dbReference>
<protein>
    <submittedName>
        <fullName evidence="1">DNA-binding protein</fullName>
    </submittedName>
</protein>
<comment type="caution">
    <text evidence="1">The sequence shown here is derived from an EMBL/GenBank/DDBJ whole genome shotgun (WGS) entry which is preliminary data.</text>
</comment>
<dbReference type="Proteomes" id="UP000637061">
    <property type="component" value="Unassembled WGS sequence"/>
</dbReference>
<gene>
    <name evidence="1" type="ORF">JEU22_14640</name>
</gene>
<name>A0A8I1EEI0_PSEPU</name>
<accession>A0A8I1EEI0</accession>
<dbReference type="EMBL" id="JAEHTE010000015">
    <property type="protein sequence ID" value="MBI6885150.1"/>
    <property type="molecule type" value="Genomic_DNA"/>
</dbReference>
<sequence>MIVNLASIANTNDLTGSKLGKSVFQQLSDIVAVNPREKVIGLSAAGVLSTDVSFAREAVFNLAKIHRGNKSFCLLDISDQDQLDNWSYAADVLGQPLMAWSGSKHSVLGDQLSTTSRKLFDYVVANHSASVPEAAAHAGISVPNASTTLKKLSVQGYLRRTELAAPSGGIEYMYLSIRIPA</sequence>
<reference evidence="1" key="1">
    <citation type="submission" date="2020-12" db="EMBL/GenBank/DDBJ databases">
        <title>Enhanced detection system for hospital associated transmission using whole genome sequencing surveillance.</title>
        <authorList>
            <person name="Harrison L.H."/>
            <person name="Van Tyne D."/>
            <person name="Marsh J.W."/>
            <person name="Griffith M.P."/>
            <person name="Snyder D.J."/>
            <person name="Cooper V.S."/>
            <person name="Mustapha M."/>
        </authorList>
    </citation>
    <scope>NUCLEOTIDE SEQUENCE</scope>
    <source>
        <strain evidence="1">PSB00042</strain>
    </source>
</reference>
<dbReference type="AlphaFoldDB" id="A0A8I1EEI0"/>